<protein>
    <submittedName>
        <fullName evidence="2">Uncharacterized protein</fullName>
    </submittedName>
</protein>
<evidence type="ECO:0000313" key="2">
    <source>
        <dbReference type="EMBL" id="CAF1565812.1"/>
    </source>
</evidence>
<reference evidence="2" key="1">
    <citation type="submission" date="2021-02" db="EMBL/GenBank/DDBJ databases">
        <authorList>
            <person name="Nowell W R."/>
        </authorList>
    </citation>
    <scope>NUCLEOTIDE SEQUENCE</scope>
</reference>
<keyword evidence="1" id="KW-0812">Transmembrane</keyword>
<dbReference type="SUPFAM" id="SSF56399">
    <property type="entry name" value="ADP-ribosylation"/>
    <property type="match status" value="1"/>
</dbReference>
<name>A0A815Y338_9BILA</name>
<comment type="caution">
    <text evidence="2">The sequence shown here is derived from an EMBL/GenBank/DDBJ whole genome shotgun (WGS) entry which is preliminary data.</text>
</comment>
<gene>
    <name evidence="2" type="ORF">CJN711_LOCUS31519</name>
</gene>
<sequence length="435" mass="49078">MCSSYGYKALPYLQAVIAICEFALGIVRIVVYFSPKPSISPTSVFGTGISNGTDISSPLMSSTQVMAAFALDWIASIVPTFMAVYITIFMLIATCSVCVACLCITKAIACKNSDTKGSGTLFRVLCLMCLSKPNHRCVSLTCNCPCYKARPFLRFQVRLGLSAFFLLLRIIAIILYASAKNVSVYGAQMAVYCTASVGLLLLSMGLDLYQYRIWWHYKPDGLYKKCRCLCCRQHLHPSHKRFLPIPLLGKFRDAKKLGDRPCEFTVSGGCPNRSLEHIVSFHAFDFKPLRRFQPGKDKTYIGFHQTTTEAAIGISQEGFRKSMKPPQMLGFGVYFARSFADTEGKARAAGAFIVAEINMGHVRMIERAQIDEVRNTDSWWKEFDTIYLKHEEEKRDEFCIKDPNQILKWIMVMNDGRLYRYGLDQEFANTHFGCI</sequence>
<feature type="transmembrane region" description="Helical" evidence="1">
    <location>
        <begin position="157"/>
        <end position="177"/>
    </location>
</feature>
<keyword evidence="1" id="KW-0472">Membrane</keyword>
<proteinExistence type="predicted"/>
<feature type="transmembrane region" description="Helical" evidence="1">
    <location>
        <begin position="82"/>
        <end position="104"/>
    </location>
</feature>
<dbReference type="Proteomes" id="UP000663855">
    <property type="component" value="Unassembled WGS sequence"/>
</dbReference>
<feature type="transmembrane region" description="Helical" evidence="1">
    <location>
        <begin position="189"/>
        <end position="209"/>
    </location>
</feature>
<dbReference type="AlphaFoldDB" id="A0A815Y338"/>
<keyword evidence="1" id="KW-1133">Transmembrane helix</keyword>
<organism evidence="2 3">
    <name type="scientific">Rotaria magnacalcarata</name>
    <dbReference type="NCBI Taxonomy" id="392030"/>
    <lineage>
        <taxon>Eukaryota</taxon>
        <taxon>Metazoa</taxon>
        <taxon>Spiralia</taxon>
        <taxon>Gnathifera</taxon>
        <taxon>Rotifera</taxon>
        <taxon>Eurotatoria</taxon>
        <taxon>Bdelloidea</taxon>
        <taxon>Philodinida</taxon>
        <taxon>Philodinidae</taxon>
        <taxon>Rotaria</taxon>
    </lineage>
</organism>
<dbReference type="EMBL" id="CAJNOV010015022">
    <property type="protein sequence ID" value="CAF1565812.1"/>
    <property type="molecule type" value="Genomic_DNA"/>
</dbReference>
<evidence type="ECO:0000256" key="1">
    <source>
        <dbReference type="SAM" id="Phobius"/>
    </source>
</evidence>
<evidence type="ECO:0000313" key="3">
    <source>
        <dbReference type="Proteomes" id="UP000663855"/>
    </source>
</evidence>
<feature type="transmembrane region" description="Helical" evidence="1">
    <location>
        <begin position="12"/>
        <end position="33"/>
    </location>
</feature>
<accession>A0A815Y338</accession>
<dbReference type="Gene3D" id="3.90.228.10">
    <property type="match status" value="1"/>
</dbReference>